<dbReference type="EMBL" id="BAABCW010000014">
    <property type="protein sequence ID" value="GAA3515142.1"/>
    <property type="molecule type" value="Genomic_DNA"/>
</dbReference>
<evidence type="ECO:0008006" key="3">
    <source>
        <dbReference type="Google" id="ProtNLM"/>
    </source>
</evidence>
<evidence type="ECO:0000313" key="2">
    <source>
        <dbReference type="Proteomes" id="UP001500459"/>
    </source>
</evidence>
<keyword evidence="2" id="KW-1185">Reference proteome</keyword>
<name>A0ABP6UNN8_9FLAO</name>
<organism evidence="1 2">
    <name type="scientific">Aquimarina addita</name>
    <dbReference type="NCBI Taxonomy" id="870485"/>
    <lineage>
        <taxon>Bacteria</taxon>
        <taxon>Pseudomonadati</taxon>
        <taxon>Bacteroidota</taxon>
        <taxon>Flavobacteriia</taxon>
        <taxon>Flavobacteriales</taxon>
        <taxon>Flavobacteriaceae</taxon>
        <taxon>Aquimarina</taxon>
    </lineage>
</organism>
<sequence length="76" mass="8449">MHALDHMFEDDDTISCELCDITSQSVQLDWYTGDTSYDNGHIVNNPSSIVVDCFFNSPIAKIVSPTSVYNKPPPVL</sequence>
<comment type="caution">
    <text evidence="1">The sequence shown here is derived from an EMBL/GenBank/DDBJ whole genome shotgun (WGS) entry which is preliminary data.</text>
</comment>
<proteinExistence type="predicted"/>
<evidence type="ECO:0000313" key="1">
    <source>
        <dbReference type="EMBL" id="GAA3515142.1"/>
    </source>
</evidence>
<gene>
    <name evidence="1" type="ORF">GCM10022393_31390</name>
</gene>
<protein>
    <recommendedName>
        <fullName evidence="3">Ig-like domain-containing protein</fullName>
    </recommendedName>
</protein>
<dbReference type="Proteomes" id="UP001500459">
    <property type="component" value="Unassembled WGS sequence"/>
</dbReference>
<reference evidence="2" key="1">
    <citation type="journal article" date="2019" name="Int. J. Syst. Evol. Microbiol.">
        <title>The Global Catalogue of Microorganisms (GCM) 10K type strain sequencing project: providing services to taxonomists for standard genome sequencing and annotation.</title>
        <authorList>
            <consortium name="The Broad Institute Genomics Platform"/>
            <consortium name="The Broad Institute Genome Sequencing Center for Infectious Disease"/>
            <person name="Wu L."/>
            <person name="Ma J."/>
        </authorList>
    </citation>
    <scope>NUCLEOTIDE SEQUENCE [LARGE SCALE GENOMIC DNA]</scope>
    <source>
        <strain evidence="2">JCM 17106</strain>
    </source>
</reference>
<accession>A0ABP6UNN8</accession>